<protein>
    <submittedName>
        <fullName evidence="1">DUF885 domain-containing protein</fullName>
    </submittedName>
</protein>
<name>A0AB39W5Y0_9FLAO</name>
<proteinExistence type="predicted"/>
<sequence>MKKILFPILSLLLVFSCNKKPKTTEGINLNEKFEHYKKGYVTTLWDVYPDWASSQGYHKLDSVLVASDSVYLKKQLDFAHSQLDSIQNYPLENLSDPNIIDYYIIKNQLQSTIFKIDKLKSYQWDPSEYNVCSAFASILSGKYDSLESRLHNFNLKMNGITAYYEAAKINIKNPTLEHTALAITQNLGGISIFEKDLNTALSKSKLGDSEKKEIKDKAKVAVNAIVTYTDWLKDLDNKTPRSFRLGADLYKEKFELDIQSSYKADTIFKKAVDHKKELHQKMYALADKLWVKYMKETPKPTDSLFLIKTVIDKISLQHTTPAKFQSAIEKQIPELMAFVKEKDLLYIDPSKPLLVRKEPAYMAGVAGASISAPGPYDKNANTYYNVGSMSGWSADKSESYLREYNDYVLQILNIHEAIPGHYTQLVYSNQSPSLIKSILGNGAMIEGWAVYAELMMLENGYKNSDEMWLMYYKWNLRTTCNLILDYSVHTKNMSKEEAMHLLVVDAFQQQAEAEGKWNRVSLSQVQLCSYFTGYTEIYEFREMLKKEQGAHFNLKNFHEKFLSYGSSPVKFIKELMLKDLKK</sequence>
<dbReference type="Pfam" id="PF05960">
    <property type="entry name" value="DUF885"/>
    <property type="match status" value="1"/>
</dbReference>
<dbReference type="InterPro" id="IPR010281">
    <property type="entry name" value="DUF885"/>
</dbReference>
<dbReference type="PROSITE" id="PS51257">
    <property type="entry name" value="PROKAR_LIPOPROTEIN"/>
    <property type="match status" value="1"/>
</dbReference>
<dbReference type="PANTHER" id="PTHR33361:SF15">
    <property type="entry name" value="DUF885 FAMILY LIPOPROTEIN"/>
    <property type="match status" value="1"/>
</dbReference>
<evidence type="ECO:0000313" key="1">
    <source>
        <dbReference type="EMBL" id="XDU96726.1"/>
    </source>
</evidence>
<dbReference type="RefSeq" id="WP_369753814.1">
    <property type="nucleotide sequence ID" value="NZ_CP165625.1"/>
</dbReference>
<dbReference type="PANTHER" id="PTHR33361">
    <property type="entry name" value="GLR0591 PROTEIN"/>
    <property type="match status" value="1"/>
</dbReference>
<reference evidence="1" key="1">
    <citation type="submission" date="2024-07" db="EMBL/GenBank/DDBJ databases">
        <authorList>
            <person name="Biller S.J."/>
        </authorList>
    </citation>
    <scope>NUCLEOTIDE SEQUENCE</scope>
    <source>
        <strain evidence="1">WC2409</strain>
    </source>
</reference>
<accession>A0AB39W5Y0</accession>
<organism evidence="1">
    <name type="scientific">Flavobacterium sp. WC2409</name>
    <dbReference type="NCBI Taxonomy" id="3234139"/>
    <lineage>
        <taxon>Bacteria</taxon>
        <taxon>Pseudomonadati</taxon>
        <taxon>Bacteroidota</taxon>
        <taxon>Flavobacteriia</taxon>
        <taxon>Flavobacteriales</taxon>
        <taxon>Flavobacteriaceae</taxon>
        <taxon>Flavobacterium</taxon>
    </lineage>
</organism>
<dbReference type="EMBL" id="CP165625">
    <property type="protein sequence ID" value="XDU96726.1"/>
    <property type="molecule type" value="Genomic_DNA"/>
</dbReference>
<gene>
    <name evidence="1" type="ORF">AB3G34_06310</name>
</gene>
<dbReference type="AlphaFoldDB" id="A0AB39W5Y0"/>